<feature type="domain" description="Multi-ubiquitin" evidence="1">
    <location>
        <begin position="161"/>
        <end position="227"/>
    </location>
</feature>
<proteinExistence type="predicted"/>
<comment type="caution">
    <text evidence="2">The sequence shown here is derived from an EMBL/GenBank/DDBJ whole genome shotgun (WGS) entry which is preliminary data.</text>
</comment>
<protein>
    <recommendedName>
        <fullName evidence="1">Multi-ubiquitin domain-containing protein</fullName>
    </recommendedName>
</protein>
<keyword evidence="3" id="KW-1185">Reference proteome</keyword>
<dbReference type="AlphaFoldDB" id="A0A7Y3R7Z7"/>
<dbReference type="EMBL" id="JABEVX010000002">
    <property type="protein sequence ID" value="NNT71573.1"/>
    <property type="molecule type" value="Genomic_DNA"/>
</dbReference>
<dbReference type="Pfam" id="PF14452">
    <property type="entry name" value="Multi_ubiq"/>
    <property type="match status" value="2"/>
</dbReference>
<dbReference type="InterPro" id="IPR027802">
    <property type="entry name" value="Multi-ubiquitin_dom"/>
</dbReference>
<evidence type="ECO:0000259" key="1">
    <source>
        <dbReference type="Pfam" id="PF14452"/>
    </source>
</evidence>
<evidence type="ECO:0000313" key="2">
    <source>
        <dbReference type="EMBL" id="NNT71573.1"/>
    </source>
</evidence>
<gene>
    <name evidence="2" type="ORF">HKT18_05010</name>
</gene>
<organism evidence="2 3">
    <name type="scientific">Flavobacterium rivulicola</name>
    <dbReference type="NCBI Taxonomy" id="2732161"/>
    <lineage>
        <taxon>Bacteria</taxon>
        <taxon>Pseudomonadati</taxon>
        <taxon>Bacteroidota</taxon>
        <taxon>Flavobacteriia</taxon>
        <taxon>Flavobacteriales</taxon>
        <taxon>Flavobacteriaceae</taxon>
        <taxon>Flavobacterium</taxon>
    </lineage>
</organism>
<evidence type="ECO:0000313" key="3">
    <source>
        <dbReference type="Proteomes" id="UP000536509"/>
    </source>
</evidence>
<dbReference type="RefSeq" id="WP_171221781.1">
    <property type="nucleotide sequence ID" value="NZ_CP121446.1"/>
</dbReference>
<accession>A0A7Y3R7Z7</accession>
<reference evidence="2 3" key="1">
    <citation type="submission" date="2020-05" db="EMBL/GenBank/DDBJ databases">
        <title>Draft genome of Flavobacterium sp. IMCC34852.</title>
        <authorList>
            <person name="Song J."/>
            <person name="Cho J.-C."/>
        </authorList>
    </citation>
    <scope>NUCLEOTIDE SEQUENCE [LARGE SCALE GENOMIC DNA]</scope>
    <source>
        <strain evidence="2 3">IMCC34852</strain>
    </source>
</reference>
<dbReference type="Pfam" id="PF14462">
    <property type="entry name" value="Prok-E2_E"/>
    <property type="match status" value="1"/>
</dbReference>
<dbReference type="InterPro" id="IPR025701">
    <property type="entry name" value="UBQ-conjugat_E2_E"/>
</dbReference>
<feature type="domain" description="Multi-ubiquitin" evidence="1">
    <location>
        <begin position="4"/>
        <end position="68"/>
    </location>
</feature>
<dbReference type="Proteomes" id="UP000536509">
    <property type="component" value="Unassembled WGS sequence"/>
</dbReference>
<sequence length="377" mass="43431">MKNKFKLNDKLFESENSKITGKEVLLKAGLVPVEDFELLIKVNENGFEPIELTEVTDLHEPGLEGFYAKPYGKLTIYVDDIEIEVEETFLTPNKILALAGKVVKDFYLVQIDGEIEIGYKNDREHKVAVRNGSRFVSYEVEIIDIHEHCQNDQPVPENCKYRILIDREPYVVDVACLTGKEILLLTHKTPPDRFQLRQKFKDGRVVTIKNDQKVCFTEPGIEKFKTIPLDQTEGEDIFLRREFELLEEDEAYLATLQLPWETAKLANQNWVLVHDYPIVEGYNVKKATMAIRMIGGYPTSGLDMVYFYPALSRIDQQPIGALTSHPLDGKTYQQWSRHRTGANPWRVDIDNLSTHIPLADFWLSNEFVKRPQRALSA</sequence>
<name>A0A7Y3R7Z7_9FLAO</name>